<dbReference type="AlphaFoldDB" id="A0AAP0L8W6"/>
<gene>
    <name evidence="2" type="ORF">Syun_005681</name>
</gene>
<sequence>MIGDHNDDDEHGFVFDGVVVMTMIGASLVLISEAGAHTLRVRYQRDEGRPPCPHLFSPTTYCLPV</sequence>
<dbReference type="Proteomes" id="UP001420932">
    <property type="component" value="Unassembled WGS sequence"/>
</dbReference>
<accession>A0AAP0L8W6</accession>
<protein>
    <submittedName>
        <fullName evidence="2">Uncharacterized protein</fullName>
    </submittedName>
</protein>
<keyword evidence="3" id="KW-1185">Reference proteome</keyword>
<feature type="transmembrane region" description="Helical" evidence="1">
    <location>
        <begin position="12"/>
        <end position="32"/>
    </location>
</feature>
<reference evidence="2 3" key="1">
    <citation type="submission" date="2024-01" db="EMBL/GenBank/DDBJ databases">
        <title>Genome assemblies of Stephania.</title>
        <authorList>
            <person name="Yang L."/>
        </authorList>
    </citation>
    <scope>NUCLEOTIDE SEQUENCE [LARGE SCALE GENOMIC DNA]</scope>
    <source>
        <strain evidence="2">YNDBR</strain>
        <tissue evidence="2">Leaf</tissue>
    </source>
</reference>
<keyword evidence="1" id="KW-1133">Transmembrane helix</keyword>
<evidence type="ECO:0000313" key="3">
    <source>
        <dbReference type="Proteomes" id="UP001420932"/>
    </source>
</evidence>
<keyword evidence="1" id="KW-0812">Transmembrane</keyword>
<organism evidence="2 3">
    <name type="scientific">Stephania yunnanensis</name>
    <dbReference type="NCBI Taxonomy" id="152371"/>
    <lineage>
        <taxon>Eukaryota</taxon>
        <taxon>Viridiplantae</taxon>
        <taxon>Streptophyta</taxon>
        <taxon>Embryophyta</taxon>
        <taxon>Tracheophyta</taxon>
        <taxon>Spermatophyta</taxon>
        <taxon>Magnoliopsida</taxon>
        <taxon>Ranunculales</taxon>
        <taxon>Menispermaceae</taxon>
        <taxon>Menispermoideae</taxon>
        <taxon>Cissampelideae</taxon>
        <taxon>Stephania</taxon>
    </lineage>
</organism>
<proteinExistence type="predicted"/>
<name>A0AAP0L8W6_9MAGN</name>
<keyword evidence="1" id="KW-0472">Membrane</keyword>
<dbReference type="EMBL" id="JBBNAF010000002">
    <property type="protein sequence ID" value="KAK9164779.1"/>
    <property type="molecule type" value="Genomic_DNA"/>
</dbReference>
<evidence type="ECO:0000313" key="2">
    <source>
        <dbReference type="EMBL" id="KAK9164779.1"/>
    </source>
</evidence>
<evidence type="ECO:0000256" key="1">
    <source>
        <dbReference type="SAM" id="Phobius"/>
    </source>
</evidence>
<comment type="caution">
    <text evidence="2">The sequence shown here is derived from an EMBL/GenBank/DDBJ whole genome shotgun (WGS) entry which is preliminary data.</text>
</comment>